<gene>
    <name evidence="1" type="ORF">M9H77_24455</name>
</gene>
<keyword evidence="2" id="KW-1185">Reference proteome</keyword>
<protein>
    <submittedName>
        <fullName evidence="1">Uncharacterized protein</fullName>
    </submittedName>
</protein>
<name>A0ACC0AYT7_CATRO</name>
<comment type="caution">
    <text evidence="1">The sequence shown here is derived from an EMBL/GenBank/DDBJ whole genome shotgun (WGS) entry which is preliminary data.</text>
</comment>
<proteinExistence type="predicted"/>
<dbReference type="EMBL" id="CM044705">
    <property type="protein sequence ID" value="KAI5665132.1"/>
    <property type="molecule type" value="Genomic_DNA"/>
</dbReference>
<sequence>MATKTVENSSRSGLRRIVVGDLLQPLNLKYGKVAPGWGITPLMGVAIALLVKRYRWDQIHERAIWDAWKKWVSLRYKDLMYEAKYQELKSNAECFHIDTDSSIPTDEQLMFETTSGSHKGHVYDFSSQFATVIAEQRSGSSSLSSVPSVSSMGTHESCIEREKTLWGYMQQAQDKFDGFMTLFASQCGV</sequence>
<organism evidence="1 2">
    <name type="scientific">Catharanthus roseus</name>
    <name type="common">Madagascar periwinkle</name>
    <name type="synonym">Vinca rosea</name>
    <dbReference type="NCBI Taxonomy" id="4058"/>
    <lineage>
        <taxon>Eukaryota</taxon>
        <taxon>Viridiplantae</taxon>
        <taxon>Streptophyta</taxon>
        <taxon>Embryophyta</taxon>
        <taxon>Tracheophyta</taxon>
        <taxon>Spermatophyta</taxon>
        <taxon>Magnoliopsida</taxon>
        <taxon>eudicotyledons</taxon>
        <taxon>Gunneridae</taxon>
        <taxon>Pentapetalae</taxon>
        <taxon>asterids</taxon>
        <taxon>lamiids</taxon>
        <taxon>Gentianales</taxon>
        <taxon>Apocynaceae</taxon>
        <taxon>Rauvolfioideae</taxon>
        <taxon>Vinceae</taxon>
        <taxon>Catharanthinae</taxon>
        <taxon>Catharanthus</taxon>
    </lineage>
</organism>
<accession>A0ACC0AYT7</accession>
<evidence type="ECO:0000313" key="2">
    <source>
        <dbReference type="Proteomes" id="UP001060085"/>
    </source>
</evidence>
<reference evidence="2" key="1">
    <citation type="journal article" date="2023" name="Nat. Plants">
        <title>Single-cell RNA sequencing provides a high-resolution roadmap for understanding the multicellular compartmentation of specialized metabolism.</title>
        <authorList>
            <person name="Sun S."/>
            <person name="Shen X."/>
            <person name="Li Y."/>
            <person name="Li Y."/>
            <person name="Wang S."/>
            <person name="Li R."/>
            <person name="Zhang H."/>
            <person name="Shen G."/>
            <person name="Guo B."/>
            <person name="Wei J."/>
            <person name="Xu J."/>
            <person name="St-Pierre B."/>
            <person name="Chen S."/>
            <person name="Sun C."/>
        </authorList>
    </citation>
    <scope>NUCLEOTIDE SEQUENCE [LARGE SCALE GENOMIC DNA]</scope>
</reference>
<dbReference type="Proteomes" id="UP001060085">
    <property type="component" value="Linkage Group LG05"/>
</dbReference>
<evidence type="ECO:0000313" key="1">
    <source>
        <dbReference type="EMBL" id="KAI5665132.1"/>
    </source>
</evidence>